<protein>
    <submittedName>
        <fullName evidence="2">Uncharacterized protein</fullName>
    </submittedName>
</protein>
<accession>A0A7Y2ECU9</accession>
<dbReference type="EMBL" id="JABDJR010000516">
    <property type="protein sequence ID" value="NNF07650.1"/>
    <property type="molecule type" value="Genomic_DNA"/>
</dbReference>
<proteinExistence type="predicted"/>
<name>A0A7Y2ECU9_UNCEI</name>
<evidence type="ECO:0000313" key="2">
    <source>
        <dbReference type="EMBL" id="NNF07650.1"/>
    </source>
</evidence>
<comment type="caution">
    <text evidence="2">The sequence shown here is derived from an EMBL/GenBank/DDBJ whole genome shotgun (WGS) entry which is preliminary data.</text>
</comment>
<keyword evidence="1" id="KW-1133">Transmembrane helix</keyword>
<reference evidence="2 3" key="1">
    <citation type="submission" date="2020-03" db="EMBL/GenBank/DDBJ databases">
        <title>Metabolic flexibility allows generalist bacteria to become dominant in a frequently disturbed ecosystem.</title>
        <authorList>
            <person name="Chen Y.-J."/>
            <person name="Leung P.M."/>
            <person name="Bay S.K."/>
            <person name="Hugenholtz P."/>
            <person name="Kessler A.J."/>
            <person name="Shelley G."/>
            <person name="Waite D.W."/>
            <person name="Cook P.L."/>
            <person name="Greening C."/>
        </authorList>
    </citation>
    <scope>NUCLEOTIDE SEQUENCE [LARGE SCALE GENOMIC DNA]</scope>
    <source>
        <strain evidence="2">SS_bin_28</strain>
    </source>
</reference>
<sequence length="515" mass="56885">MNDSSGIQLALLEGMDESLLFRLYDRNIRTRSELEKLLATPEKRKELSERLQVSLARLEAIHHLNFLLPEERVGRLFDLEKALHSGVAEAKAENRGVKRLLGLLTVVTLGLAGALGYLWYQNQNAVPVTPQNNIATQTPKEEPPRRADPVTESNLEAELAEMKIRLDALAPLAGDVARANLHEALSHLGPSPGWNGPLKWSERDHLHLATNLGEDPTTEKEKAVSLALSRLSSVENQNLTDPDFLNTALAAAGFVQEFPEVDKTESIWDAAARSVRLRLYSRALGLAPLQDLDLEATAETPWSWTAGGYIQAELLLARLESLPIQEEALPLWFETLAALKESANVGRDALAKSSEAWAREYWLLRADLELMVVSTALGKTSLAPYYTGTPAAFLAKREAYLRRVLSRSPGEVHGPFQWLSVEFEEAKNLMEWLEANQEGNPALGKPWAQAIAALEGPFNQQRTKDSVSVGPKVGIALMTSGLGQAEEPLSHARAKWEAGLRPLLIETRHQMAKVQ</sequence>
<dbReference type="Proteomes" id="UP000547674">
    <property type="component" value="Unassembled WGS sequence"/>
</dbReference>
<evidence type="ECO:0000313" key="3">
    <source>
        <dbReference type="Proteomes" id="UP000547674"/>
    </source>
</evidence>
<evidence type="ECO:0000256" key="1">
    <source>
        <dbReference type="SAM" id="Phobius"/>
    </source>
</evidence>
<dbReference type="AlphaFoldDB" id="A0A7Y2ECU9"/>
<gene>
    <name evidence="2" type="ORF">HKN21_12885</name>
</gene>
<feature type="transmembrane region" description="Helical" evidence="1">
    <location>
        <begin position="100"/>
        <end position="120"/>
    </location>
</feature>
<keyword evidence="1" id="KW-0472">Membrane</keyword>
<organism evidence="2 3">
    <name type="scientific">Eiseniibacteriota bacterium</name>
    <dbReference type="NCBI Taxonomy" id="2212470"/>
    <lineage>
        <taxon>Bacteria</taxon>
        <taxon>Candidatus Eiseniibacteriota</taxon>
    </lineage>
</organism>
<keyword evidence="1" id="KW-0812">Transmembrane</keyword>